<dbReference type="EMBL" id="JAHIBW010000011">
    <property type="protein sequence ID" value="KAG7306685.1"/>
    <property type="molecule type" value="Genomic_DNA"/>
</dbReference>
<evidence type="ECO:0000256" key="2">
    <source>
        <dbReference type="SAM" id="MobiDB-lite"/>
    </source>
</evidence>
<evidence type="ECO:0000313" key="5">
    <source>
        <dbReference type="Proteomes" id="UP000823941"/>
    </source>
</evidence>
<gene>
    <name evidence="4" type="ORF">JYU34_008109</name>
</gene>
<name>A0ABQ7QNR8_PLUXY</name>
<dbReference type="InterPro" id="IPR057251">
    <property type="entry name" value="FP_C"/>
</dbReference>
<reference evidence="4 5" key="1">
    <citation type="submission" date="2021-06" db="EMBL/GenBank/DDBJ databases">
        <title>A haploid diamondback moth (Plutella xylostella L.) genome assembly resolves 31 chromosomes and identifies a diamide resistance mutation.</title>
        <authorList>
            <person name="Ward C.M."/>
            <person name="Perry K.D."/>
            <person name="Baker G."/>
            <person name="Powis K."/>
            <person name="Heckel D.G."/>
            <person name="Baxter S.W."/>
        </authorList>
    </citation>
    <scope>NUCLEOTIDE SEQUENCE [LARGE SCALE GENOMIC DNA]</scope>
    <source>
        <strain evidence="4 5">LV</strain>
        <tissue evidence="4">Single pupa</tissue>
    </source>
</reference>
<evidence type="ECO:0000259" key="3">
    <source>
        <dbReference type="Pfam" id="PF25298"/>
    </source>
</evidence>
<keyword evidence="1" id="KW-0175">Coiled coil</keyword>
<protein>
    <recommendedName>
        <fullName evidence="3">FP protein C-terminal domain-containing protein</fullName>
    </recommendedName>
</protein>
<dbReference type="Pfam" id="PF25298">
    <property type="entry name" value="Baculo_FP_2nd"/>
    <property type="match status" value="1"/>
</dbReference>
<sequence length="288" mass="33248">MDRSASESEINLTSQPEKTPPNYGASRFKRPREDDFKPELVLFRDEMKAMMTSLFGTQQKELQKITATQKEIQQTNLNIENSISFLTSQNEEFKNKIELLEGQAKEDRRYISVLESKIEDLQRENRKTNFEIKNVPKQERETKEDLIEMVLCLSKNIDCSINKTDIKDIYRVRGKRENASNTPIIVETGSTLLKTDVIKMCKNFNIKHKSKLCAQHLGLRSAGNTPIFVSDHLTAKGSRLHFLARDVAKSKAYKFCWTSYGKVYLRKDENSPIIQIVNESQAHNLLQI</sequence>
<accession>A0ABQ7QNR8</accession>
<dbReference type="Proteomes" id="UP000823941">
    <property type="component" value="Chromosome 11"/>
</dbReference>
<keyword evidence="5" id="KW-1185">Reference proteome</keyword>
<comment type="caution">
    <text evidence="4">The sequence shown here is derived from an EMBL/GenBank/DDBJ whole genome shotgun (WGS) entry which is preliminary data.</text>
</comment>
<feature type="compositionally biased region" description="Polar residues" evidence="2">
    <location>
        <begin position="7"/>
        <end position="17"/>
    </location>
</feature>
<feature type="region of interest" description="Disordered" evidence="2">
    <location>
        <begin position="1"/>
        <end position="31"/>
    </location>
</feature>
<feature type="domain" description="FP protein C-terminal" evidence="3">
    <location>
        <begin position="234"/>
        <end position="282"/>
    </location>
</feature>
<evidence type="ECO:0000313" key="4">
    <source>
        <dbReference type="EMBL" id="KAG7306685.1"/>
    </source>
</evidence>
<evidence type="ECO:0000256" key="1">
    <source>
        <dbReference type="SAM" id="Coils"/>
    </source>
</evidence>
<feature type="coiled-coil region" evidence="1">
    <location>
        <begin position="83"/>
        <end position="131"/>
    </location>
</feature>
<proteinExistence type="predicted"/>
<organism evidence="4 5">
    <name type="scientific">Plutella xylostella</name>
    <name type="common">Diamondback moth</name>
    <name type="synonym">Plutella maculipennis</name>
    <dbReference type="NCBI Taxonomy" id="51655"/>
    <lineage>
        <taxon>Eukaryota</taxon>
        <taxon>Metazoa</taxon>
        <taxon>Ecdysozoa</taxon>
        <taxon>Arthropoda</taxon>
        <taxon>Hexapoda</taxon>
        <taxon>Insecta</taxon>
        <taxon>Pterygota</taxon>
        <taxon>Neoptera</taxon>
        <taxon>Endopterygota</taxon>
        <taxon>Lepidoptera</taxon>
        <taxon>Glossata</taxon>
        <taxon>Ditrysia</taxon>
        <taxon>Yponomeutoidea</taxon>
        <taxon>Plutellidae</taxon>
        <taxon>Plutella</taxon>
    </lineage>
</organism>